<comment type="caution">
    <text evidence="2">The sequence shown here is derived from an EMBL/GenBank/DDBJ whole genome shotgun (WGS) entry which is preliminary data.</text>
</comment>
<name>A0ABS6Y0K6_9FLAO</name>
<dbReference type="RefSeq" id="WP_219318934.1">
    <property type="nucleotide sequence ID" value="NZ_JAHWYN010000024.1"/>
</dbReference>
<dbReference type="InterPro" id="IPR045497">
    <property type="entry name" value="DUF6438"/>
</dbReference>
<organism evidence="2 3">
    <name type="scientific">Flavobacterium taihuense</name>
    <dbReference type="NCBI Taxonomy" id="2857508"/>
    <lineage>
        <taxon>Bacteria</taxon>
        <taxon>Pseudomonadati</taxon>
        <taxon>Bacteroidota</taxon>
        <taxon>Flavobacteriia</taxon>
        <taxon>Flavobacteriales</taxon>
        <taxon>Flavobacteriaceae</taxon>
        <taxon>Flavobacterium</taxon>
    </lineage>
</organism>
<evidence type="ECO:0000259" key="1">
    <source>
        <dbReference type="Pfam" id="PF20033"/>
    </source>
</evidence>
<accession>A0ABS6Y0K6</accession>
<reference evidence="2 3" key="1">
    <citation type="submission" date="2021-07" db="EMBL/GenBank/DDBJ databases">
        <title>Flavobacterium sp. nov. isolated from sediment on the Taihu Lake.</title>
        <authorList>
            <person name="Qu J.-H."/>
        </authorList>
    </citation>
    <scope>NUCLEOTIDE SEQUENCE [LARGE SCALE GENOMIC DNA]</scope>
    <source>
        <strain evidence="2 3">NAS39</strain>
    </source>
</reference>
<feature type="domain" description="DUF6438" evidence="1">
    <location>
        <begin position="187"/>
        <end position="299"/>
    </location>
</feature>
<dbReference type="EMBL" id="JAHWYN010000024">
    <property type="protein sequence ID" value="MBW4362451.1"/>
    <property type="molecule type" value="Genomic_DNA"/>
</dbReference>
<gene>
    <name evidence="2" type="ORF">KZH69_18340</name>
</gene>
<dbReference type="Pfam" id="PF20033">
    <property type="entry name" value="DUF6438"/>
    <property type="match status" value="1"/>
</dbReference>
<evidence type="ECO:0000313" key="3">
    <source>
        <dbReference type="Proteomes" id="UP000812031"/>
    </source>
</evidence>
<sequence length="306" mass="35973">MTKFTIILTFIFSNIVFGNKIDNLKTTKDVIEFVKTVYPEYGIIRYKDFKYGIFDINSTDSIYSQLKCKEIFRIDEIKNWQKIDINNDGLTDLIFISHFYGYTQNVIIDKGKNEFKLIRNIINFDECEYIKPIKIQDKNQLRIRKVNLPFDFDDNIEKYIKIDTLTYKYDSFIELNDKVIIDNKIKSIEIKTNFCFGDCPVFKLTINKNGVAQFDGIEFTKFKGKSTKQLNQKIVDEIFDLINYIEIKKLNDYYEVNYTDASTANLDIFFEDGSIKKIKDYGLSGTYGLSALYSKLTQLGTETEWE</sequence>
<keyword evidence="3" id="KW-1185">Reference proteome</keyword>
<protein>
    <recommendedName>
        <fullName evidence="1">DUF6438 domain-containing protein</fullName>
    </recommendedName>
</protein>
<evidence type="ECO:0000313" key="2">
    <source>
        <dbReference type="EMBL" id="MBW4362451.1"/>
    </source>
</evidence>
<dbReference type="Proteomes" id="UP000812031">
    <property type="component" value="Unassembled WGS sequence"/>
</dbReference>
<proteinExistence type="predicted"/>